<protein>
    <submittedName>
        <fullName evidence="1">Uncharacterized protein</fullName>
    </submittedName>
</protein>
<sequence length="63" mass="7617">MKYVMEALRRKEAQEKLPVIRMEIDYELVTLYDAMKSEDTVGIIKSKERLKQLRRQLMEIDNE</sequence>
<keyword evidence="2" id="KW-1185">Reference proteome</keyword>
<evidence type="ECO:0000313" key="2">
    <source>
        <dbReference type="Proteomes" id="UP000675284"/>
    </source>
</evidence>
<dbReference type="EMBL" id="JAGSOT010000088">
    <property type="protein sequence ID" value="MBR7798097.1"/>
    <property type="molecule type" value="Genomic_DNA"/>
</dbReference>
<name>A0A941DYT1_9BACI</name>
<accession>A0A941DYT1</accession>
<dbReference type="AlphaFoldDB" id="A0A941DYT1"/>
<reference evidence="1" key="1">
    <citation type="submission" date="2021-04" db="EMBL/GenBank/DDBJ databases">
        <title>Isolation and polyphasic classification of algal microorganism.</title>
        <authorList>
            <person name="Wang S."/>
        </authorList>
    </citation>
    <scope>NUCLEOTIDE SEQUENCE</scope>
    <source>
        <strain evidence="1">720a</strain>
    </source>
</reference>
<organism evidence="1 2">
    <name type="scientific">Virgibacillus salarius</name>
    <dbReference type="NCBI Taxonomy" id="447199"/>
    <lineage>
        <taxon>Bacteria</taxon>
        <taxon>Bacillati</taxon>
        <taxon>Bacillota</taxon>
        <taxon>Bacilli</taxon>
        <taxon>Bacillales</taxon>
        <taxon>Bacillaceae</taxon>
        <taxon>Virgibacillus</taxon>
    </lineage>
</organism>
<gene>
    <name evidence="1" type="ORF">KCX74_18925</name>
</gene>
<dbReference type="Proteomes" id="UP000675284">
    <property type="component" value="Unassembled WGS sequence"/>
</dbReference>
<evidence type="ECO:0000313" key="1">
    <source>
        <dbReference type="EMBL" id="MBR7798097.1"/>
    </source>
</evidence>
<dbReference type="RefSeq" id="WP_026680762.1">
    <property type="nucleotide sequence ID" value="NZ_BAAACY010000148.1"/>
</dbReference>
<proteinExistence type="predicted"/>
<comment type="caution">
    <text evidence="1">The sequence shown here is derived from an EMBL/GenBank/DDBJ whole genome shotgun (WGS) entry which is preliminary data.</text>
</comment>